<dbReference type="InterPro" id="IPR029058">
    <property type="entry name" value="AB_hydrolase_fold"/>
</dbReference>
<dbReference type="Pfam" id="PF01738">
    <property type="entry name" value="DLH"/>
    <property type="match status" value="1"/>
</dbReference>
<proteinExistence type="predicted"/>
<dbReference type="GO" id="GO:0008806">
    <property type="term" value="F:carboxymethylenebutenolidase activity"/>
    <property type="evidence" value="ECO:0007669"/>
    <property type="project" value="UniProtKB-EC"/>
</dbReference>
<evidence type="ECO:0000313" key="4">
    <source>
        <dbReference type="Proteomes" id="UP000000491"/>
    </source>
</evidence>
<dbReference type="InterPro" id="IPR051049">
    <property type="entry name" value="Dienelactone_hydrolase-like"/>
</dbReference>
<protein>
    <submittedName>
        <fullName evidence="3">Carboxymethylenebutenolidase</fullName>
        <ecNumber evidence="3">3.1.1.45</ecNumber>
    </submittedName>
</protein>
<accession>F8ESU5</accession>
<dbReference type="Proteomes" id="UP000000491">
    <property type="component" value="Chromosome"/>
</dbReference>
<dbReference type="eggNOG" id="COG0412">
    <property type="taxonomic scope" value="Bacteria"/>
</dbReference>
<name>F8ESU5_ZYMMT</name>
<feature type="domain" description="Dienelactone hydrolase" evidence="2">
    <location>
        <begin position="88"/>
        <end position="299"/>
    </location>
</feature>
<organism evidence="3 4">
    <name type="scientific">Zymomonas mobilis subsp. pomaceae (strain ATCC 29192 / DSM 22645 / JCM 10191 / CCUG 17912 / NBRC 13757 / NCIMB 11200 / NRRL B-4491 / Barker I)</name>
    <dbReference type="NCBI Taxonomy" id="579138"/>
    <lineage>
        <taxon>Bacteria</taxon>
        <taxon>Pseudomonadati</taxon>
        <taxon>Pseudomonadota</taxon>
        <taxon>Alphaproteobacteria</taxon>
        <taxon>Sphingomonadales</taxon>
        <taxon>Zymomonadaceae</taxon>
        <taxon>Zymomonas</taxon>
    </lineage>
</organism>
<dbReference type="AlphaFoldDB" id="F8ESU5"/>
<evidence type="ECO:0000256" key="1">
    <source>
        <dbReference type="SAM" id="MobiDB-lite"/>
    </source>
</evidence>
<feature type="compositionally biased region" description="Basic and acidic residues" evidence="1">
    <location>
        <begin position="307"/>
        <end position="316"/>
    </location>
</feature>
<feature type="compositionally biased region" description="Polar residues" evidence="1">
    <location>
        <begin position="317"/>
        <end position="326"/>
    </location>
</feature>
<dbReference type="PATRIC" id="fig|579138.3.peg.8"/>
<reference evidence="3 4" key="1">
    <citation type="journal article" date="2011" name="J. Bacteriol.">
        <title>Genome sequence of the ethanol-producing Zymomonas mobilis subsp. pomaceae lectotype strain ATCC 29192.</title>
        <authorList>
            <person name="Kouvelis V.N."/>
            <person name="Davenport K.W."/>
            <person name="Brettin T.S."/>
            <person name="Bruce D."/>
            <person name="Detter C."/>
            <person name="Han C.S."/>
            <person name="Nolan M."/>
            <person name="Tapia R."/>
            <person name="Damoulaki A."/>
            <person name="Kyrpides N.C."/>
            <person name="Typas M.A."/>
            <person name="Pappas K.M."/>
        </authorList>
    </citation>
    <scope>NUCLEOTIDE SEQUENCE [LARGE SCALE GENOMIC DNA]</scope>
    <source>
        <strain evidence="4">ATCC 29192 / DSM 22645 / JCM 10191 / CCUG 17912 / NBRC 13757 / NCIMB 11200 / NRRL B-4491 / Barker I</strain>
    </source>
</reference>
<dbReference type="EC" id="3.1.1.45" evidence="3"/>
<gene>
    <name evidence="3" type="ordered locus">Zymop_0007</name>
</gene>
<dbReference type="EMBL" id="CP002865">
    <property type="protein sequence ID" value="AEI36911.1"/>
    <property type="molecule type" value="Genomic_DNA"/>
</dbReference>
<dbReference type="HOGENOM" id="CLU_054590_7_2_5"/>
<feature type="region of interest" description="Disordered" evidence="1">
    <location>
        <begin position="307"/>
        <end position="333"/>
    </location>
</feature>
<dbReference type="PANTHER" id="PTHR46623">
    <property type="entry name" value="CARBOXYMETHYLENEBUTENOLIDASE-RELATED"/>
    <property type="match status" value="1"/>
</dbReference>
<dbReference type="PANTHER" id="PTHR46623:SF6">
    <property type="entry name" value="ALPHA_BETA-HYDROLASES SUPERFAMILY PROTEIN"/>
    <property type="match status" value="1"/>
</dbReference>
<dbReference type="Gene3D" id="3.40.50.1820">
    <property type="entry name" value="alpha/beta hydrolase"/>
    <property type="match status" value="1"/>
</dbReference>
<dbReference type="KEGG" id="zmp:Zymop_0007"/>
<sequence>MGFKTLSDEIVSLRQQINRRCFSRNFLNLSITTLIGLGFSGKSMAAETEGNTTSTKPAELPFPIDKGDDNPLLNTHRVHWKVSNGELMHGYIAVPAVARGKLPAVMVVHDENGLDFEAREVARQMALKGYIALAPDFLSPWGGTPKDTAKAKAMIGAFDMPWVIKDAVMTIAWLKNQRYSTGKVGAIGLGWGGKLVEYTAAQANTDLLAAVTYYSPSPPVAEAAKIKTPLQLHFGTMDQKIDVEALDWIEALKAASVPLECYFYPNSGHGFMDETQTNYNQAASQQAWARSTEFLAKYLEPKPALLRKIEKDEQKQAKNLSDSSMAPATPEKP</sequence>
<evidence type="ECO:0000259" key="2">
    <source>
        <dbReference type="Pfam" id="PF01738"/>
    </source>
</evidence>
<dbReference type="STRING" id="579138.Zymop_0007"/>
<dbReference type="InterPro" id="IPR002925">
    <property type="entry name" value="Dienelactn_hydro"/>
</dbReference>
<keyword evidence="3" id="KW-0378">Hydrolase</keyword>
<evidence type="ECO:0000313" key="3">
    <source>
        <dbReference type="EMBL" id="AEI36911.1"/>
    </source>
</evidence>
<dbReference type="SUPFAM" id="SSF53474">
    <property type="entry name" value="alpha/beta-Hydrolases"/>
    <property type="match status" value="1"/>
</dbReference>